<dbReference type="InterPro" id="IPR050300">
    <property type="entry name" value="GDXG_lipolytic_enzyme"/>
</dbReference>
<keyword evidence="1 3" id="KW-0378">Hydrolase</keyword>
<dbReference type="Pfam" id="PF20434">
    <property type="entry name" value="BD-FAE"/>
    <property type="match status" value="1"/>
</dbReference>
<accession>A0AAP2E130</accession>
<organism evidence="3 4">
    <name type="scientific">Dawidia cretensis</name>
    <dbReference type="NCBI Taxonomy" id="2782350"/>
    <lineage>
        <taxon>Bacteria</taxon>
        <taxon>Pseudomonadati</taxon>
        <taxon>Bacteroidota</taxon>
        <taxon>Cytophagia</taxon>
        <taxon>Cytophagales</taxon>
        <taxon>Chryseotaleaceae</taxon>
        <taxon>Dawidia</taxon>
    </lineage>
</organism>
<comment type="caution">
    <text evidence="3">The sequence shown here is derived from an EMBL/GenBank/DDBJ whole genome shotgun (WGS) entry which is preliminary data.</text>
</comment>
<reference evidence="3 4" key="1">
    <citation type="submission" date="2021-05" db="EMBL/GenBank/DDBJ databases">
        <title>A Polyphasic approach of four new species of the genus Ohtaekwangia: Ohtaekwangia histidinii sp. nov., Ohtaekwangia cretensis sp. nov., Ohtaekwangia indiensis sp. nov., Ohtaekwangia reichenbachii sp. nov. from diverse environment.</title>
        <authorList>
            <person name="Octaviana S."/>
        </authorList>
    </citation>
    <scope>NUCLEOTIDE SEQUENCE [LARGE SCALE GENOMIC DNA]</scope>
    <source>
        <strain evidence="3 4">PWU5</strain>
    </source>
</reference>
<dbReference type="RefSeq" id="WP_254085686.1">
    <property type="nucleotide sequence ID" value="NZ_JAHESE010000019.1"/>
</dbReference>
<dbReference type="InterPro" id="IPR029058">
    <property type="entry name" value="AB_hydrolase_fold"/>
</dbReference>
<evidence type="ECO:0000313" key="3">
    <source>
        <dbReference type="EMBL" id="MBT1710109.1"/>
    </source>
</evidence>
<gene>
    <name evidence="3" type="ORF">KK062_17820</name>
</gene>
<feature type="domain" description="BD-FAE-like" evidence="2">
    <location>
        <begin position="78"/>
        <end position="265"/>
    </location>
</feature>
<proteinExistence type="predicted"/>
<dbReference type="AlphaFoldDB" id="A0AAP2E130"/>
<evidence type="ECO:0000259" key="2">
    <source>
        <dbReference type="Pfam" id="PF20434"/>
    </source>
</evidence>
<evidence type="ECO:0000256" key="1">
    <source>
        <dbReference type="ARBA" id="ARBA00022801"/>
    </source>
</evidence>
<dbReference type="Proteomes" id="UP001319080">
    <property type="component" value="Unassembled WGS sequence"/>
</dbReference>
<protein>
    <submittedName>
        <fullName evidence="3">Alpha/beta hydrolase</fullName>
    </submittedName>
</protein>
<name>A0AAP2E130_9BACT</name>
<dbReference type="InterPro" id="IPR049492">
    <property type="entry name" value="BD-FAE-like_dom"/>
</dbReference>
<dbReference type="PANTHER" id="PTHR48081:SF13">
    <property type="entry name" value="ALPHA_BETA HYDROLASE"/>
    <property type="match status" value="1"/>
</dbReference>
<dbReference type="Gene3D" id="3.40.50.1820">
    <property type="entry name" value="alpha/beta hydrolase"/>
    <property type="match status" value="1"/>
</dbReference>
<dbReference type="EMBL" id="JAHESE010000019">
    <property type="protein sequence ID" value="MBT1710109.1"/>
    <property type="molecule type" value="Genomic_DNA"/>
</dbReference>
<evidence type="ECO:0000313" key="4">
    <source>
        <dbReference type="Proteomes" id="UP001319080"/>
    </source>
</evidence>
<dbReference type="SUPFAM" id="SSF53474">
    <property type="entry name" value="alpha/beta-Hydrolases"/>
    <property type="match status" value="1"/>
</dbReference>
<dbReference type="PANTHER" id="PTHR48081">
    <property type="entry name" value="AB HYDROLASE SUPERFAMILY PROTEIN C4A8.06C"/>
    <property type="match status" value="1"/>
</dbReference>
<sequence>MAPYRLWLTILLLPLTGYAQRTEGLIHRADTSFSNAGAYRQARKHYPSIVLVTDSVPPGVQQARNVPYTTIDGHTLQLDVFYPVHSRKPLPAVMIIHGGGWRSGNRQQHIPLAERLAAQGFVCFTVSYRLSTDALYPAAVHDLKAAIRWIRAHAATYHADPTRIAALGFSAGAQLAALLGSATNVPALDDSTRNMDYSSAVQAVVNIDGIVAFIHPESGEGNDTRSISAATNWFGYTRTENPDLWRQASALTYAGKQSPPTLFLNSSVARMHAGREDYIAILQRYGIYTEVHTFPDTPHTFCLFEPWFTPVLNYTTVFLQKVL</sequence>
<keyword evidence="4" id="KW-1185">Reference proteome</keyword>
<dbReference type="GO" id="GO:0016787">
    <property type="term" value="F:hydrolase activity"/>
    <property type="evidence" value="ECO:0007669"/>
    <property type="project" value="UniProtKB-KW"/>
</dbReference>